<keyword evidence="1" id="KW-1133">Transmembrane helix</keyword>
<feature type="transmembrane region" description="Helical" evidence="1">
    <location>
        <begin position="61"/>
        <end position="91"/>
    </location>
</feature>
<dbReference type="EMBL" id="ATCN01000589">
    <property type="protein sequence ID" value="EPR78726.1"/>
    <property type="molecule type" value="Genomic_DNA"/>
</dbReference>
<dbReference type="AlphaFoldDB" id="S7W7F6"/>
<dbReference type="STRING" id="1358809.S7W7F6"/>
<reference evidence="3" key="1">
    <citation type="journal article" date="2013" name="PLoS Genet.">
        <title>The genome of Spraguea lophii and the basis of host-microsporidian interactions.</title>
        <authorList>
            <person name="Campbell S.E."/>
            <person name="Williams T.A."/>
            <person name="Yousuf A."/>
            <person name="Soanes D.M."/>
            <person name="Paszkiewicz K.H."/>
            <person name="Williams B.A.P."/>
        </authorList>
    </citation>
    <scope>NUCLEOTIDE SEQUENCE [LARGE SCALE GENOMIC DNA]</scope>
    <source>
        <strain evidence="3">42_110</strain>
    </source>
</reference>
<accession>S7W7F6</accession>
<gene>
    <name evidence="2" type="ORF">SLOPH_1801</name>
</gene>
<dbReference type="HOGENOM" id="CLU_166317_0_0_1"/>
<evidence type="ECO:0000313" key="3">
    <source>
        <dbReference type="Proteomes" id="UP000014978"/>
    </source>
</evidence>
<keyword evidence="1" id="KW-0812">Transmembrane</keyword>
<proteinExistence type="predicted"/>
<name>S7W7F6_SPRLO</name>
<dbReference type="VEuPathDB" id="MicrosporidiaDB:SLOPH_1801"/>
<evidence type="ECO:0000313" key="2">
    <source>
        <dbReference type="EMBL" id="EPR78726.1"/>
    </source>
</evidence>
<keyword evidence="1" id="KW-0472">Membrane</keyword>
<dbReference type="InParanoid" id="S7W7F6"/>
<feature type="transmembrane region" description="Helical" evidence="1">
    <location>
        <begin position="6"/>
        <end position="25"/>
    </location>
</feature>
<dbReference type="Proteomes" id="UP000014978">
    <property type="component" value="Unassembled WGS sequence"/>
</dbReference>
<dbReference type="OMA" id="MMMAGNI"/>
<keyword evidence="3" id="KW-1185">Reference proteome</keyword>
<evidence type="ECO:0000256" key="1">
    <source>
        <dbReference type="SAM" id="Phobius"/>
    </source>
</evidence>
<protein>
    <submittedName>
        <fullName evidence="2">Uncharacterized protein</fullName>
    </submittedName>
</protein>
<comment type="caution">
    <text evidence="2">The sequence shown here is derived from an EMBL/GenBank/DDBJ whole genome shotgun (WGS) entry which is preliminary data.</text>
</comment>
<sequence length="120" mass="13367">MNNKETGISIIFFGLIFFFLGLLLLDTGLLCASNVIIVAGLSFLLKTNILNLTSGDEPKGILIFCTGVIFIFMRFFLFGFLFEVTGLFIILKSKIGGIKNKAKTMLFGILSKRIPKFFLK</sequence>
<organism evidence="2 3">
    <name type="scientific">Spraguea lophii (strain 42_110)</name>
    <name type="common">Microsporidian parasite</name>
    <dbReference type="NCBI Taxonomy" id="1358809"/>
    <lineage>
        <taxon>Eukaryota</taxon>
        <taxon>Fungi</taxon>
        <taxon>Fungi incertae sedis</taxon>
        <taxon>Microsporidia</taxon>
        <taxon>Spragueidae</taxon>
        <taxon>Spraguea</taxon>
    </lineage>
</organism>